<proteinExistence type="predicted"/>
<feature type="signal peptide" evidence="1">
    <location>
        <begin position="1"/>
        <end position="34"/>
    </location>
</feature>
<keyword evidence="3" id="KW-1185">Reference proteome</keyword>
<comment type="caution">
    <text evidence="2">The sequence shown here is derived from an EMBL/GenBank/DDBJ whole genome shotgun (WGS) entry which is preliminary data.</text>
</comment>
<sequence length="155" mass="16852">MRAAARARPPRRAAGAAGRLCAGLLAAPAQGAFAAGCFDQTWTMELCCGFGFGDRGNERCWLPPNFTFETCCVQSVVAVSDVRRYMDGFMDWHSDLFPPVRECRSSPSRESSAPERRDDGYWGPLHADLGYDPRIIVDVGGGTGRIFLLAAMPST</sequence>
<organism evidence="2 3">
    <name type="scientific">Prorocentrum cordatum</name>
    <dbReference type="NCBI Taxonomy" id="2364126"/>
    <lineage>
        <taxon>Eukaryota</taxon>
        <taxon>Sar</taxon>
        <taxon>Alveolata</taxon>
        <taxon>Dinophyceae</taxon>
        <taxon>Prorocentrales</taxon>
        <taxon>Prorocentraceae</taxon>
        <taxon>Prorocentrum</taxon>
    </lineage>
</organism>
<evidence type="ECO:0000313" key="3">
    <source>
        <dbReference type="Proteomes" id="UP001189429"/>
    </source>
</evidence>
<evidence type="ECO:0000256" key="1">
    <source>
        <dbReference type="SAM" id="SignalP"/>
    </source>
</evidence>
<reference evidence="2" key="1">
    <citation type="submission" date="2023-10" db="EMBL/GenBank/DDBJ databases">
        <authorList>
            <person name="Chen Y."/>
            <person name="Shah S."/>
            <person name="Dougan E. K."/>
            <person name="Thang M."/>
            <person name="Chan C."/>
        </authorList>
    </citation>
    <scope>NUCLEOTIDE SEQUENCE [LARGE SCALE GENOMIC DNA]</scope>
</reference>
<accession>A0ABN9Q8E3</accession>
<dbReference type="Proteomes" id="UP001189429">
    <property type="component" value="Unassembled WGS sequence"/>
</dbReference>
<protein>
    <submittedName>
        <fullName evidence="2">Uncharacterized protein</fullName>
    </submittedName>
</protein>
<dbReference type="EMBL" id="CAUYUJ010002433">
    <property type="protein sequence ID" value="CAK0800744.1"/>
    <property type="molecule type" value="Genomic_DNA"/>
</dbReference>
<gene>
    <name evidence="2" type="ORF">PCOR1329_LOCUS8805</name>
</gene>
<keyword evidence="1" id="KW-0732">Signal</keyword>
<feature type="chain" id="PRO_5046573789" evidence="1">
    <location>
        <begin position="35"/>
        <end position="155"/>
    </location>
</feature>
<evidence type="ECO:0000313" key="2">
    <source>
        <dbReference type="EMBL" id="CAK0800744.1"/>
    </source>
</evidence>
<name>A0ABN9Q8E3_9DINO</name>